<name>A0A2U2J8T1_9FLAO</name>
<dbReference type="InterPro" id="IPR022134">
    <property type="entry name" value="DUF3667"/>
</dbReference>
<dbReference type="Pfam" id="PF12412">
    <property type="entry name" value="DUF3667"/>
    <property type="match status" value="1"/>
</dbReference>
<reference evidence="2 3" key="1">
    <citation type="submission" date="2018-05" db="EMBL/GenBank/DDBJ databases">
        <title>Polaribacter aquimarinus sp. nov., isolated from sediment in a sediment of sea.</title>
        <authorList>
            <person name="Lu D."/>
        </authorList>
    </citation>
    <scope>NUCLEOTIDE SEQUENCE [LARGE SCALE GENOMIC DNA]</scope>
    <source>
        <strain evidence="2 3">ZY113</strain>
    </source>
</reference>
<organism evidence="2 3">
    <name type="scientific">Polaribacter aquimarinus</name>
    <dbReference type="NCBI Taxonomy" id="2100726"/>
    <lineage>
        <taxon>Bacteria</taxon>
        <taxon>Pseudomonadati</taxon>
        <taxon>Bacteroidota</taxon>
        <taxon>Flavobacteriia</taxon>
        <taxon>Flavobacteriales</taxon>
        <taxon>Flavobacteriaceae</taxon>
    </lineage>
</organism>
<feature type="transmembrane region" description="Helical" evidence="1">
    <location>
        <begin position="265"/>
        <end position="287"/>
    </location>
</feature>
<gene>
    <name evidence="2" type="ORF">DIS07_12345</name>
</gene>
<dbReference type="EMBL" id="QFFG01000005">
    <property type="protein sequence ID" value="PWG04749.1"/>
    <property type="molecule type" value="Genomic_DNA"/>
</dbReference>
<dbReference type="Proteomes" id="UP000245670">
    <property type="component" value="Unassembled WGS sequence"/>
</dbReference>
<keyword evidence="1" id="KW-1133">Transmembrane helix</keyword>
<evidence type="ECO:0008006" key="4">
    <source>
        <dbReference type="Google" id="ProtNLM"/>
    </source>
</evidence>
<feature type="transmembrane region" description="Helical" evidence="1">
    <location>
        <begin position="299"/>
        <end position="322"/>
    </location>
</feature>
<feature type="transmembrane region" description="Helical" evidence="1">
    <location>
        <begin position="359"/>
        <end position="383"/>
    </location>
</feature>
<feature type="transmembrane region" description="Helical" evidence="1">
    <location>
        <begin position="98"/>
        <end position="116"/>
    </location>
</feature>
<evidence type="ECO:0000256" key="1">
    <source>
        <dbReference type="SAM" id="Phobius"/>
    </source>
</evidence>
<dbReference type="AlphaFoldDB" id="A0A2U2J8T1"/>
<evidence type="ECO:0000313" key="2">
    <source>
        <dbReference type="EMBL" id="PWG04749.1"/>
    </source>
</evidence>
<keyword evidence="3" id="KW-1185">Reference proteome</keyword>
<evidence type="ECO:0000313" key="3">
    <source>
        <dbReference type="Proteomes" id="UP000245670"/>
    </source>
</evidence>
<sequence>MIKLIKSKKKKVVVYKDPECLNCGHPFSGKENFCPDCGQANKGNKITFKSFIYEIFNGLFNFEAKFWNTLIPLLIKPGVVSRNFIEGKRQRYSNPFRFYLTVSIIFFLLIGLHQSIQKIEALTKETKNETAVSVKKDSIQQKKKKLTKAELDTIINNVDKQMDGFVIPTPKKAKEKVIQKIKEKAKDTIKTKKNNDNFTFQFGDDSRLDKFVKYVQVNPDTKIDPALDSLKYEKNFTNRFLFTRAKAIYSFAKSEETREEKLNQLLSYGSVALFILLPIFTIFLKFFYIRRKYTYVDHLVFVFHIQTVFFMLFSIYFLFLIFKFKPGVWVFFTLFLLYLFIALKKFYQQGYFKTFFKFILLNISYGFVATIGAGLIVSLALMIL</sequence>
<keyword evidence="1" id="KW-0812">Transmembrane</keyword>
<comment type="caution">
    <text evidence="2">The sequence shown here is derived from an EMBL/GenBank/DDBJ whole genome shotgun (WGS) entry which is preliminary data.</text>
</comment>
<protein>
    <recommendedName>
        <fullName evidence="4">DUF3667 domain-containing protein</fullName>
    </recommendedName>
</protein>
<proteinExistence type="predicted"/>
<feature type="transmembrane region" description="Helical" evidence="1">
    <location>
        <begin position="328"/>
        <end position="347"/>
    </location>
</feature>
<keyword evidence="1" id="KW-0472">Membrane</keyword>
<accession>A0A2U2J8T1</accession>
<dbReference type="OrthoDB" id="675873at2"/>